<sequence>MSGISQESVANPDGSTCYSFVQKIPVPTYLIAIVAGGLAKRDISDRCAIWAELSQQKICWGNMFGEDMTW</sequence>
<dbReference type="InterPro" id="IPR042097">
    <property type="entry name" value="Aminopeptidase_N-like_N_sf"/>
</dbReference>
<accession>A0A915E3Z9</accession>
<dbReference type="WBParaSite" id="jg25582">
    <property type="protein sequence ID" value="jg25582"/>
    <property type="gene ID" value="jg25582"/>
</dbReference>
<evidence type="ECO:0000313" key="1">
    <source>
        <dbReference type="Proteomes" id="UP000887574"/>
    </source>
</evidence>
<evidence type="ECO:0000313" key="2">
    <source>
        <dbReference type="WBParaSite" id="jg25582"/>
    </source>
</evidence>
<dbReference type="GO" id="GO:0005829">
    <property type="term" value="C:cytosol"/>
    <property type="evidence" value="ECO:0007669"/>
    <property type="project" value="TreeGrafter"/>
</dbReference>
<dbReference type="GO" id="GO:0004301">
    <property type="term" value="F:epoxide hydrolase activity"/>
    <property type="evidence" value="ECO:0007669"/>
    <property type="project" value="TreeGrafter"/>
</dbReference>
<dbReference type="SUPFAM" id="SSF63737">
    <property type="entry name" value="Leukotriene A4 hydrolase N-terminal domain"/>
    <property type="match status" value="1"/>
</dbReference>
<dbReference type="AlphaFoldDB" id="A0A915E3Z9"/>
<dbReference type="PANTHER" id="PTHR45726">
    <property type="entry name" value="LEUKOTRIENE A-4 HYDROLASE"/>
    <property type="match status" value="1"/>
</dbReference>
<reference evidence="2" key="1">
    <citation type="submission" date="2022-11" db="UniProtKB">
        <authorList>
            <consortium name="WormBaseParasite"/>
        </authorList>
    </citation>
    <scope>IDENTIFICATION</scope>
</reference>
<dbReference type="GO" id="GO:0004177">
    <property type="term" value="F:aminopeptidase activity"/>
    <property type="evidence" value="ECO:0007669"/>
    <property type="project" value="TreeGrafter"/>
</dbReference>
<dbReference type="Gene3D" id="2.60.40.1730">
    <property type="entry name" value="tricorn interacting facor f3 domain"/>
    <property type="match status" value="1"/>
</dbReference>
<protein>
    <submittedName>
        <fullName evidence="2">Uncharacterized protein</fullName>
    </submittedName>
</protein>
<dbReference type="InterPro" id="IPR034015">
    <property type="entry name" value="M1_LTA4H"/>
</dbReference>
<organism evidence="1 2">
    <name type="scientific">Ditylenchus dipsaci</name>
    <dbReference type="NCBI Taxonomy" id="166011"/>
    <lineage>
        <taxon>Eukaryota</taxon>
        <taxon>Metazoa</taxon>
        <taxon>Ecdysozoa</taxon>
        <taxon>Nematoda</taxon>
        <taxon>Chromadorea</taxon>
        <taxon>Rhabditida</taxon>
        <taxon>Tylenchina</taxon>
        <taxon>Tylenchomorpha</taxon>
        <taxon>Sphaerularioidea</taxon>
        <taxon>Anguinidae</taxon>
        <taxon>Anguininae</taxon>
        <taxon>Ditylenchus</taxon>
    </lineage>
</organism>
<proteinExistence type="predicted"/>
<dbReference type="Proteomes" id="UP000887574">
    <property type="component" value="Unplaced"/>
</dbReference>
<dbReference type="PANTHER" id="PTHR45726:SF3">
    <property type="entry name" value="LEUKOTRIENE A-4 HYDROLASE"/>
    <property type="match status" value="1"/>
</dbReference>
<dbReference type="GO" id="GO:0043171">
    <property type="term" value="P:peptide catabolic process"/>
    <property type="evidence" value="ECO:0007669"/>
    <property type="project" value="TreeGrafter"/>
</dbReference>
<keyword evidence="1" id="KW-1185">Reference proteome</keyword>
<name>A0A915E3Z9_9BILA</name>